<proteinExistence type="predicted"/>
<accession>A0AA38FUH4</accession>
<feature type="non-terminal residue" evidence="2">
    <location>
        <position position="1"/>
    </location>
</feature>
<dbReference type="SUPFAM" id="SSF54495">
    <property type="entry name" value="UBC-like"/>
    <property type="match status" value="1"/>
</dbReference>
<feature type="non-terminal residue" evidence="2">
    <location>
        <position position="76"/>
    </location>
</feature>
<evidence type="ECO:0000256" key="1">
    <source>
        <dbReference type="SAM" id="MobiDB-lite"/>
    </source>
</evidence>
<dbReference type="Proteomes" id="UP000824469">
    <property type="component" value="Unassembled WGS sequence"/>
</dbReference>
<keyword evidence="3" id="KW-1185">Reference proteome</keyword>
<dbReference type="InterPro" id="IPR016135">
    <property type="entry name" value="UBQ-conjugating_enzyme/RWD"/>
</dbReference>
<dbReference type="EMBL" id="JAHRHJ020000006">
    <property type="protein sequence ID" value="KAH9310871.1"/>
    <property type="molecule type" value="Genomic_DNA"/>
</dbReference>
<feature type="region of interest" description="Disordered" evidence="1">
    <location>
        <begin position="51"/>
        <end position="76"/>
    </location>
</feature>
<name>A0AA38FUH4_TAXCH</name>
<protein>
    <submittedName>
        <fullName evidence="2">Uncharacterized protein</fullName>
    </submittedName>
</protein>
<evidence type="ECO:0000313" key="2">
    <source>
        <dbReference type="EMBL" id="KAH9310871.1"/>
    </source>
</evidence>
<organism evidence="2 3">
    <name type="scientific">Taxus chinensis</name>
    <name type="common">Chinese yew</name>
    <name type="synonym">Taxus wallichiana var. chinensis</name>
    <dbReference type="NCBI Taxonomy" id="29808"/>
    <lineage>
        <taxon>Eukaryota</taxon>
        <taxon>Viridiplantae</taxon>
        <taxon>Streptophyta</taxon>
        <taxon>Embryophyta</taxon>
        <taxon>Tracheophyta</taxon>
        <taxon>Spermatophyta</taxon>
        <taxon>Pinopsida</taxon>
        <taxon>Pinidae</taxon>
        <taxon>Conifers II</taxon>
        <taxon>Cupressales</taxon>
        <taxon>Taxaceae</taxon>
        <taxon>Taxus</taxon>
    </lineage>
</organism>
<comment type="caution">
    <text evidence="2">The sequence shown here is derived from an EMBL/GenBank/DDBJ whole genome shotgun (WGS) entry which is preliminary data.</text>
</comment>
<evidence type="ECO:0000313" key="3">
    <source>
        <dbReference type="Proteomes" id="UP000824469"/>
    </source>
</evidence>
<dbReference type="AlphaFoldDB" id="A0AA38FUH4"/>
<sequence length="76" mass="8402">LSNVFGSFLPQPLLYLNPFDPLNGEIASLLMHDANLYGQKVKEYCAKYAKAEGAGSKEDDGSNNYEFSEDEYSSSL</sequence>
<feature type="compositionally biased region" description="Acidic residues" evidence="1">
    <location>
        <begin position="67"/>
        <end position="76"/>
    </location>
</feature>
<gene>
    <name evidence="2" type="ORF">KI387_025906</name>
</gene>
<reference evidence="2 3" key="1">
    <citation type="journal article" date="2021" name="Nat. Plants">
        <title>The Taxus genome provides insights into paclitaxel biosynthesis.</title>
        <authorList>
            <person name="Xiong X."/>
            <person name="Gou J."/>
            <person name="Liao Q."/>
            <person name="Li Y."/>
            <person name="Zhou Q."/>
            <person name="Bi G."/>
            <person name="Li C."/>
            <person name="Du R."/>
            <person name="Wang X."/>
            <person name="Sun T."/>
            <person name="Guo L."/>
            <person name="Liang H."/>
            <person name="Lu P."/>
            <person name="Wu Y."/>
            <person name="Zhang Z."/>
            <person name="Ro D.K."/>
            <person name="Shang Y."/>
            <person name="Huang S."/>
            <person name="Yan J."/>
        </authorList>
    </citation>
    <scope>NUCLEOTIDE SEQUENCE [LARGE SCALE GENOMIC DNA]</scope>
    <source>
        <strain evidence="2">Ta-2019</strain>
    </source>
</reference>
<dbReference type="Gene3D" id="3.10.110.10">
    <property type="entry name" value="Ubiquitin Conjugating Enzyme"/>
    <property type="match status" value="1"/>
</dbReference>